<dbReference type="SMART" id="SM00614">
    <property type="entry name" value="ZnF_BED"/>
    <property type="match status" value="1"/>
</dbReference>
<protein>
    <submittedName>
        <fullName evidence="3">Zinc finger BED domain-containing protein RICESLEEPER 3-like</fullName>
    </submittedName>
</protein>
<feature type="compositionally biased region" description="Polar residues" evidence="1">
    <location>
        <begin position="31"/>
        <end position="47"/>
    </location>
</feature>
<evidence type="ECO:0000256" key="1">
    <source>
        <dbReference type="SAM" id="MobiDB-lite"/>
    </source>
</evidence>
<accession>A0A1S3ED22</accession>
<sequence>MEIEGTSQPLPCQLTFEESSHQPTMNESCNPLVNVSTPNETVQTPYDETNDNMTDEITEDRSNRLKSIVWDRFTKVKVDGKEKAKYNYCKKFLGGRARDGTSHLRGHMKIHTPRLSTMGQTFLTAKVLQGKKELGTGIYDALNARKELARATILYEYPLSIVEHVGFRRYSASLQPLFQVPCRNTIKKEILKVYQVEKTIILKLLETLPQRVVITSDM</sequence>
<dbReference type="GO" id="GO:0005634">
    <property type="term" value="C:nucleus"/>
    <property type="evidence" value="ECO:0007669"/>
    <property type="project" value="TreeGrafter"/>
</dbReference>
<dbReference type="PANTHER" id="PTHR34396:SF25">
    <property type="entry name" value="BOUNDARY ELEMENT ASSOCIATED FACTOR"/>
    <property type="match status" value="1"/>
</dbReference>
<dbReference type="AlphaFoldDB" id="A0A1S3ED22"/>
<evidence type="ECO:0000313" key="3">
    <source>
        <dbReference type="RefSeq" id="XP_012572851.1"/>
    </source>
</evidence>
<dbReference type="InterPro" id="IPR053031">
    <property type="entry name" value="Cuticle_assoc_protein"/>
</dbReference>
<proteinExistence type="predicted"/>
<organism evidence="2 3">
    <name type="scientific">Cicer arietinum</name>
    <name type="common">Chickpea</name>
    <name type="synonym">Garbanzo</name>
    <dbReference type="NCBI Taxonomy" id="3827"/>
    <lineage>
        <taxon>Eukaryota</taxon>
        <taxon>Viridiplantae</taxon>
        <taxon>Streptophyta</taxon>
        <taxon>Embryophyta</taxon>
        <taxon>Tracheophyta</taxon>
        <taxon>Spermatophyta</taxon>
        <taxon>Magnoliopsida</taxon>
        <taxon>eudicotyledons</taxon>
        <taxon>Gunneridae</taxon>
        <taxon>Pentapetalae</taxon>
        <taxon>rosids</taxon>
        <taxon>fabids</taxon>
        <taxon>Fabales</taxon>
        <taxon>Fabaceae</taxon>
        <taxon>Papilionoideae</taxon>
        <taxon>50 kb inversion clade</taxon>
        <taxon>NPAAA clade</taxon>
        <taxon>Hologalegina</taxon>
        <taxon>IRL clade</taxon>
        <taxon>Cicereae</taxon>
        <taxon>Cicer</taxon>
    </lineage>
</organism>
<dbReference type="GO" id="GO:1990837">
    <property type="term" value="F:sequence-specific double-stranded DNA binding"/>
    <property type="evidence" value="ECO:0007669"/>
    <property type="project" value="TreeGrafter"/>
</dbReference>
<reference evidence="2" key="1">
    <citation type="journal article" date="2013" name="Nat. Biotechnol.">
        <title>Draft genome sequence of chickpea (Cicer arietinum) provides a resource for trait improvement.</title>
        <authorList>
            <person name="Varshney R.K."/>
            <person name="Song C."/>
            <person name="Saxena R.K."/>
            <person name="Azam S."/>
            <person name="Yu S."/>
            <person name="Sharpe A.G."/>
            <person name="Cannon S."/>
            <person name="Baek J."/>
            <person name="Rosen B.D."/>
            <person name="Tar'an B."/>
            <person name="Millan T."/>
            <person name="Zhang X."/>
            <person name="Ramsay L.D."/>
            <person name="Iwata A."/>
            <person name="Wang Y."/>
            <person name="Nelson W."/>
            <person name="Farmer A.D."/>
            <person name="Gaur P.M."/>
            <person name="Soderlund C."/>
            <person name="Penmetsa R.V."/>
            <person name="Xu C."/>
            <person name="Bharti A.K."/>
            <person name="He W."/>
            <person name="Winter P."/>
            <person name="Zhao S."/>
            <person name="Hane J.K."/>
            <person name="Carrasquilla-Garcia N."/>
            <person name="Condie J.A."/>
            <person name="Upadhyaya H.D."/>
            <person name="Luo M.C."/>
            <person name="Thudi M."/>
            <person name="Gowda C.L."/>
            <person name="Singh N.P."/>
            <person name="Lichtenzveig J."/>
            <person name="Gali K.K."/>
            <person name="Rubio J."/>
            <person name="Nadarajan N."/>
            <person name="Dolezel J."/>
            <person name="Bansal K.C."/>
            <person name="Xu X."/>
            <person name="Edwards D."/>
            <person name="Zhang G."/>
            <person name="Kahl G."/>
            <person name="Gil J."/>
            <person name="Singh K.B."/>
            <person name="Datta S.K."/>
            <person name="Jackson S.A."/>
            <person name="Wang J."/>
            <person name="Cook D.R."/>
        </authorList>
    </citation>
    <scope>NUCLEOTIDE SEQUENCE [LARGE SCALE GENOMIC DNA]</scope>
    <source>
        <strain evidence="2">cv. CDC Frontier</strain>
    </source>
</reference>
<name>A0A1S3ED22_CICAR</name>
<keyword evidence="2" id="KW-1185">Reference proteome</keyword>
<feature type="region of interest" description="Disordered" evidence="1">
    <location>
        <begin position="31"/>
        <end position="54"/>
    </location>
</feature>
<gene>
    <name evidence="3" type="primary">LOC105852347</name>
</gene>
<dbReference type="GO" id="GO:0006357">
    <property type="term" value="P:regulation of transcription by RNA polymerase II"/>
    <property type="evidence" value="ECO:0007669"/>
    <property type="project" value="TreeGrafter"/>
</dbReference>
<dbReference type="PANTHER" id="PTHR34396">
    <property type="entry name" value="OS03G0264950 PROTEIN-RELATED"/>
    <property type="match status" value="1"/>
</dbReference>
<reference evidence="3" key="2">
    <citation type="submission" date="2025-08" db="UniProtKB">
        <authorList>
            <consortium name="RefSeq"/>
        </authorList>
    </citation>
    <scope>IDENTIFICATION</scope>
    <source>
        <tissue evidence="3">Etiolated seedlings</tissue>
    </source>
</reference>
<dbReference type="OrthoDB" id="1432712at2759"/>
<dbReference type="RefSeq" id="XP_012572851.1">
    <property type="nucleotide sequence ID" value="XM_012717397.1"/>
</dbReference>
<dbReference type="STRING" id="3827.A0A1S3ED22"/>
<dbReference type="Proteomes" id="UP000087171">
    <property type="component" value="Chromosome Ca6"/>
</dbReference>
<evidence type="ECO:0000313" key="2">
    <source>
        <dbReference type="Proteomes" id="UP000087171"/>
    </source>
</evidence>